<keyword evidence="1" id="KW-0732">Signal</keyword>
<dbReference type="InterPro" id="IPR020481">
    <property type="entry name" value="Intracell_prot_inh_BsuPI"/>
</dbReference>
<dbReference type="EMBL" id="CP063849">
    <property type="protein sequence ID" value="QOY86318.1"/>
    <property type="molecule type" value="Genomic_DNA"/>
</dbReference>
<dbReference type="Proteomes" id="UP000593892">
    <property type="component" value="Chromosome"/>
</dbReference>
<keyword evidence="4" id="KW-1185">Reference proteome</keyword>
<dbReference type="Pfam" id="PF12690">
    <property type="entry name" value="BsuPI"/>
    <property type="match status" value="1"/>
</dbReference>
<name>A0A7S7SJ42_PALFE</name>
<proteinExistence type="predicted"/>
<evidence type="ECO:0000259" key="2">
    <source>
        <dbReference type="Pfam" id="PF12690"/>
    </source>
</evidence>
<feature type="signal peptide" evidence="1">
    <location>
        <begin position="1"/>
        <end position="18"/>
    </location>
</feature>
<feature type="chain" id="PRO_5032681041" description="Intracellular proteinase inhibitor BsuPI domain-containing protein" evidence="1">
    <location>
        <begin position="19"/>
        <end position="316"/>
    </location>
</feature>
<dbReference type="RefSeq" id="WP_194447987.1">
    <property type="nucleotide sequence ID" value="NZ_CP063849.1"/>
</dbReference>
<evidence type="ECO:0000256" key="1">
    <source>
        <dbReference type="SAM" id="SignalP"/>
    </source>
</evidence>
<accession>A0A7S7SJ42</accession>
<feature type="domain" description="Intracellular proteinase inhibitor BsuPI" evidence="2">
    <location>
        <begin position="208"/>
        <end position="296"/>
    </location>
</feature>
<reference evidence="3 4" key="1">
    <citation type="submission" date="2020-10" db="EMBL/GenBank/DDBJ databases">
        <title>Complete genome sequence of Paludibaculum fermentans P105T, a facultatively anaerobic acidobacterium capable of dissimilatory Fe(III) reduction.</title>
        <authorList>
            <person name="Dedysh S.N."/>
            <person name="Beletsky A.V."/>
            <person name="Kulichevskaya I.S."/>
            <person name="Mardanov A.V."/>
            <person name="Ravin N.V."/>
        </authorList>
    </citation>
    <scope>NUCLEOTIDE SEQUENCE [LARGE SCALE GENOMIC DNA]</scope>
    <source>
        <strain evidence="3 4">P105</strain>
    </source>
</reference>
<protein>
    <recommendedName>
        <fullName evidence="2">Intracellular proteinase inhibitor BsuPI domain-containing protein</fullName>
    </recommendedName>
</protein>
<gene>
    <name evidence="3" type="ORF">IRI77_26390</name>
</gene>
<sequence>MRTTTALFAVLLCPSLFAQDYLPLGDGNYWTYRSDKSAETFTIAVGTPYQLNSQIYYSVKGYGTARNFLRRTAEGNLVQVDLETGIESPVTSFEPGKQWESPLSGCQQTGEASAKRGEYAGPVGIFPAAQTVHYGPGACADSGFSEETYIENIGLVRRVVNTLAGPVQYDLVAARVGKFTFSAGPSVIVRVSVPENSFQRNTAAEALHLQARLHIDTVSAVGVAVRFPTSQRYEMVFRNPAGAVVYRWSDGKGFTDAVAEETIGGRRTYLIEGEIDAAAAAGLEDGMYTIEAWLTTGDGPKFASSAAVELYTRPAA</sequence>
<organism evidence="3 4">
    <name type="scientific">Paludibaculum fermentans</name>
    <dbReference type="NCBI Taxonomy" id="1473598"/>
    <lineage>
        <taxon>Bacteria</taxon>
        <taxon>Pseudomonadati</taxon>
        <taxon>Acidobacteriota</taxon>
        <taxon>Terriglobia</taxon>
        <taxon>Bryobacterales</taxon>
        <taxon>Bryobacteraceae</taxon>
        <taxon>Paludibaculum</taxon>
    </lineage>
</organism>
<evidence type="ECO:0000313" key="4">
    <source>
        <dbReference type="Proteomes" id="UP000593892"/>
    </source>
</evidence>
<dbReference type="KEGG" id="pfer:IRI77_26390"/>
<dbReference type="InterPro" id="IPR038144">
    <property type="entry name" value="IPI"/>
</dbReference>
<dbReference type="AlphaFoldDB" id="A0A7S7SJ42"/>
<dbReference type="Gene3D" id="2.60.40.2360">
    <property type="entry name" value="Intracellular proteinase inhibitor BsuPI"/>
    <property type="match status" value="1"/>
</dbReference>
<evidence type="ECO:0000313" key="3">
    <source>
        <dbReference type="EMBL" id="QOY86318.1"/>
    </source>
</evidence>